<organism evidence="5 6">
    <name type="scientific">Microbulbifer taiwanensis</name>
    <dbReference type="NCBI Taxonomy" id="986746"/>
    <lineage>
        <taxon>Bacteria</taxon>
        <taxon>Pseudomonadati</taxon>
        <taxon>Pseudomonadota</taxon>
        <taxon>Gammaproteobacteria</taxon>
        <taxon>Cellvibrionales</taxon>
        <taxon>Microbulbiferaceae</taxon>
        <taxon>Microbulbifer</taxon>
    </lineage>
</organism>
<dbReference type="RefSeq" id="WP_319024565.1">
    <property type="nucleotide sequence ID" value="NZ_JACZFR010000032.1"/>
</dbReference>
<dbReference type="InterPro" id="IPR020449">
    <property type="entry name" value="Tscrpt_reg_AraC-type_HTH"/>
</dbReference>
<dbReference type="InterPro" id="IPR018062">
    <property type="entry name" value="HTH_AraC-typ_CS"/>
</dbReference>
<sequence>MEPVLLAADSSNLFVSDGQVPFRPDATLSEGLEPDLVCIPDLYLPPSKTLRNRYPVECAWLRDRFEGGAVIASACSGTFLLAESGLLDGLNATIHWAYAENLQAAYPQIRVHREQVLVVSGPEQRIITCGGGISWQDMVLYLVARFFGQEEARNLSRLYLLNWHDHGQLPFAAASRPRQMEDRTIADVQVWLSSHYSEPGIIQAMADKSGLKERSFKRRFRKATGMSPIEYVHTLRVEEAKHMLESDSQRIEMIALELGYEDASFFRRLFRRRVGMTPSEYRKRFMGIRRSLQRAEDPLS</sequence>
<dbReference type="EMBL" id="JBHSVR010000001">
    <property type="protein sequence ID" value="MFC6635341.1"/>
    <property type="molecule type" value="Genomic_DNA"/>
</dbReference>
<dbReference type="Proteomes" id="UP001596425">
    <property type="component" value="Unassembled WGS sequence"/>
</dbReference>
<dbReference type="PRINTS" id="PR00032">
    <property type="entry name" value="HTHARAC"/>
</dbReference>
<protein>
    <submittedName>
        <fullName evidence="5">GlxA family transcriptional regulator</fullName>
    </submittedName>
</protein>
<dbReference type="InterPro" id="IPR052158">
    <property type="entry name" value="INH-QAR"/>
</dbReference>
<reference evidence="6" key="1">
    <citation type="journal article" date="2019" name="Int. J. Syst. Evol. Microbiol.">
        <title>The Global Catalogue of Microorganisms (GCM) 10K type strain sequencing project: providing services to taxonomists for standard genome sequencing and annotation.</title>
        <authorList>
            <consortium name="The Broad Institute Genomics Platform"/>
            <consortium name="The Broad Institute Genome Sequencing Center for Infectious Disease"/>
            <person name="Wu L."/>
            <person name="Ma J."/>
        </authorList>
    </citation>
    <scope>NUCLEOTIDE SEQUENCE [LARGE SCALE GENOMIC DNA]</scope>
    <source>
        <strain evidence="6">CGMCC 1.13718</strain>
    </source>
</reference>
<dbReference type="InterPro" id="IPR018060">
    <property type="entry name" value="HTH_AraC"/>
</dbReference>
<dbReference type="InterPro" id="IPR009057">
    <property type="entry name" value="Homeodomain-like_sf"/>
</dbReference>
<keyword evidence="6" id="KW-1185">Reference proteome</keyword>
<dbReference type="Pfam" id="PF12833">
    <property type="entry name" value="HTH_18"/>
    <property type="match status" value="1"/>
</dbReference>
<dbReference type="PANTHER" id="PTHR43130:SF3">
    <property type="entry name" value="HTH-TYPE TRANSCRIPTIONAL REGULATOR RV1931C"/>
    <property type="match status" value="1"/>
</dbReference>
<dbReference type="SUPFAM" id="SSF46689">
    <property type="entry name" value="Homeodomain-like"/>
    <property type="match status" value="2"/>
</dbReference>
<dbReference type="Pfam" id="PF01965">
    <property type="entry name" value="DJ-1_PfpI"/>
    <property type="match status" value="1"/>
</dbReference>
<name>A0ABW1YRD9_9GAMM</name>
<dbReference type="SMART" id="SM00342">
    <property type="entry name" value="HTH_ARAC"/>
    <property type="match status" value="1"/>
</dbReference>
<proteinExistence type="predicted"/>
<dbReference type="Gene3D" id="1.10.10.60">
    <property type="entry name" value="Homeodomain-like"/>
    <property type="match status" value="2"/>
</dbReference>
<keyword evidence="2" id="KW-0238">DNA-binding</keyword>
<dbReference type="PROSITE" id="PS01124">
    <property type="entry name" value="HTH_ARAC_FAMILY_2"/>
    <property type="match status" value="1"/>
</dbReference>
<evidence type="ECO:0000259" key="4">
    <source>
        <dbReference type="PROSITE" id="PS01124"/>
    </source>
</evidence>
<comment type="caution">
    <text evidence="5">The sequence shown here is derived from an EMBL/GenBank/DDBJ whole genome shotgun (WGS) entry which is preliminary data.</text>
</comment>
<dbReference type="InterPro" id="IPR002818">
    <property type="entry name" value="DJ-1/PfpI"/>
</dbReference>
<dbReference type="PROSITE" id="PS00041">
    <property type="entry name" value="HTH_ARAC_FAMILY_1"/>
    <property type="match status" value="2"/>
</dbReference>
<evidence type="ECO:0000256" key="3">
    <source>
        <dbReference type="ARBA" id="ARBA00023163"/>
    </source>
</evidence>
<dbReference type="InterPro" id="IPR029062">
    <property type="entry name" value="Class_I_gatase-like"/>
</dbReference>
<feature type="domain" description="HTH araC/xylS-type" evidence="4">
    <location>
        <begin position="186"/>
        <end position="284"/>
    </location>
</feature>
<evidence type="ECO:0000256" key="1">
    <source>
        <dbReference type="ARBA" id="ARBA00023015"/>
    </source>
</evidence>
<dbReference type="Gene3D" id="3.40.50.880">
    <property type="match status" value="1"/>
</dbReference>
<keyword evidence="1" id="KW-0805">Transcription regulation</keyword>
<evidence type="ECO:0000256" key="2">
    <source>
        <dbReference type="ARBA" id="ARBA00023125"/>
    </source>
</evidence>
<dbReference type="PANTHER" id="PTHR43130">
    <property type="entry name" value="ARAC-FAMILY TRANSCRIPTIONAL REGULATOR"/>
    <property type="match status" value="1"/>
</dbReference>
<gene>
    <name evidence="5" type="ORF">ACFQBM_18865</name>
</gene>
<keyword evidence="3" id="KW-0804">Transcription</keyword>
<dbReference type="SUPFAM" id="SSF52317">
    <property type="entry name" value="Class I glutamine amidotransferase-like"/>
    <property type="match status" value="1"/>
</dbReference>
<evidence type="ECO:0000313" key="6">
    <source>
        <dbReference type="Proteomes" id="UP001596425"/>
    </source>
</evidence>
<accession>A0ABW1YRD9</accession>
<evidence type="ECO:0000313" key="5">
    <source>
        <dbReference type="EMBL" id="MFC6635341.1"/>
    </source>
</evidence>